<dbReference type="GO" id="GO:0008171">
    <property type="term" value="F:O-methyltransferase activity"/>
    <property type="evidence" value="ECO:0007669"/>
    <property type="project" value="InterPro"/>
</dbReference>
<dbReference type="InterPro" id="IPR001077">
    <property type="entry name" value="COMT_C"/>
</dbReference>
<evidence type="ECO:0000256" key="2">
    <source>
        <dbReference type="ARBA" id="ARBA00022679"/>
    </source>
</evidence>
<feature type="domain" description="O-methyltransferase C-terminal" evidence="4">
    <location>
        <begin position="142"/>
        <end position="212"/>
    </location>
</feature>
<dbReference type="GO" id="GO:0032259">
    <property type="term" value="P:methylation"/>
    <property type="evidence" value="ECO:0007669"/>
    <property type="project" value="UniProtKB-KW"/>
</dbReference>
<evidence type="ECO:0000256" key="3">
    <source>
        <dbReference type="ARBA" id="ARBA00022691"/>
    </source>
</evidence>
<protein>
    <submittedName>
        <fullName evidence="6">Isoflavone 4'-O-methyltransferase</fullName>
    </submittedName>
</protein>
<dbReference type="Pfam" id="PF00891">
    <property type="entry name" value="Methyltransf_2"/>
    <property type="match status" value="2"/>
</dbReference>
<proteinExistence type="predicted"/>
<dbReference type="InterPro" id="IPR036390">
    <property type="entry name" value="WH_DNA-bd_sf"/>
</dbReference>
<dbReference type="PROSITE" id="PS51683">
    <property type="entry name" value="SAM_OMT_II"/>
    <property type="match status" value="1"/>
</dbReference>
<dbReference type="InterPro" id="IPR016461">
    <property type="entry name" value="COMT-like"/>
</dbReference>
<keyword evidence="7" id="KW-1185">Reference proteome</keyword>
<evidence type="ECO:0000259" key="4">
    <source>
        <dbReference type="Pfam" id="PF00891"/>
    </source>
</evidence>
<dbReference type="InterPro" id="IPR036388">
    <property type="entry name" value="WH-like_DNA-bd_sf"/>
</dbReference>
<comment type="caution">
    <text evidence="6">The sequence shown here is derived from an EMBL/GenBank/DDBJ whole genome shotgun (WGS) entry which is preliminary data.</text>
</comment>
<evidence type="ECO:0000313" key="6">
    <source>
        <dbReference type="EMBL" id="KAK8940994.1"/>
    </source>
</evidence>
<evidence type="ECO:0000259" key="5">
    <source>
        <dbReference type="Pfam" id="PF08100"/>
    </source>
</evidence>
<dbReference type="PIRSF" id="PIRSF005739">
    <property type="entry name" value="O-mtase"/>
    <property type="match status" value="1"/>
</dbReference>
<dbReference type="SUPFAM" id="SSF53335">
    <property type="entry name" value="S-adenosyl-L-methionine-dependent methyltransferases"/>
    <property type="match status" value="2"/>
</dbReference>
<dbReference type="Gene3D" id="1.10.10.10">
    <property type="entry name" value="Winged helix-like DNA-binding domain superfamily/Winged helix DNA-binding domain"/>
    <property type="match status" value="1"/>
</dbReference>
<keyword evidence="1" id="KW-0489">Methyltransferase</keyword>
<dbReference type="InterPro" id="IPR012967">
    <property type="entry name" value="COMT_dimerisation"/>
</dbReference>
<evidence type="ECO:0000256" key="1">
    <source>
        <dbReference type="ARBA" id="ARBA00022603"/>
    </source>
</evidence>
<accession>A0AAP0G6U2</accession>
<name>A0AAP0G6U2_9ASPA</name>
<dbReference type="AlphaFoldDB" id="A0AAP0G6U2"/>
<evidence type="ECO:0000313" key="7">
    <source>
        <dbReference type="Proteomes" id="UP001418222"/>
    </source>
</evidence>
<dbReference type="GO" id="GO:0046983">
    <property type="term" value="F:protein dimerization activity"/>
    <property type="evidence" value="ECO:0007669"/>
    <property type="project" value="InterPro"/>
</dbReference>
<organism evidence="6 7">
    <name type="scientific">Platanthera zijinensis</name>
    <dbReference type="NCBI Taxonomy" id="2320716"/>
    <lineage>
        <taxon>Eukaryota</taxon>
        <taxon>Viridiplantae</taxon>
        <taxon>Streptophyta</taxon>
        <taxon>Embryophyta</taxon>
        <taxon>Tracheophyta</taxon>
        <taxon>Spermatophyta</taxon>
        <taxon>Magnoliopsida</taxon>
        <taxon>Liliopsida</taxon>
        <taxon>Asparagales</taxon>
        <taxon>Orchidaceae</taxon>
        <taxon>Orchidoideae</taxon>
        <taxon>Orchideae</taxon>
        <taxon>Orchidinae</taxon>
        <taxon>Platanthera</taxon>
    </lineage>
</organism>
<dbReference type="SUPFAM" id="SSF46785">
    <property type="entry name" value="Winged helix' DNA-binding domain"/>
    <property type="match status" value="1"/>
</dbReference>
<gene>
    <name evidence="6" type="primary">HI4'OMT</name>
    <name evidence="6" type="ORF">KSP39_PZI009852</name>
</gene>
<keyword evidence="2" id="KW-0808">Transferase</keyword>
<feature type="domain" description="O-methyltransferase dimerisation" evidence="5">
    <location>
        <begin position="1"/>
        <end position="80"/>
    </location>
</feature>
<dbReference type="EMBL" id="JBBWWQ010000008">
    <property type="protein sequence ID" value="KAK8940994.1"/>
    <property type="molecule type" value="Genomic_DNA"/>
</dbReference>
<dbReference type="PANTHER" id="PTHR11746">
    <property type="entry name" value="O-METHYLTRANSFERASE"/>
    <property type="match status" value="1"/>
</dbReference>
<dbReference type="InterPro" id="IPR029063">
    <property type="entry name" value="SAM-dependent_MTases_sf"/>
</dbReference>
<reference evidence="6 7" key="1">
    <citation type="journal article" date="2022" name="Nat. Plants">
        <title>Genomes of leafy and leafless Platanthera orchids illuminate the evolution of mycoheterotrophy.</title>
        <authorList>
            <person name="Li M.H."/>
            <person name="Liu K.W."/>
            <person name="Li Z."/>
            <person name="Lu H.C."/>
            <person name="Ye Q.L."/>
            <person name="Zhang D."/>
            <person name="Wang J.Y."/>
            <person name="Li Y.F."/>
            <person name="Zhong Z.M."/>
            <person name="Liu X."/>
            <person name="Yu X."/>
            <person name="Liu D.K."/>
            <person name="Tu X.D."/>
            <person name="Liu B."/>
            <person name="Hao Y."/>
            <person name="Liao X.Y."/>
            <person name="Jiang Y.T."/>
            <person name="Sun W.H."/>
            <person name="Chen J."/>
            <person name="Chen Y.Q."/>
            <person name="Ai Y."/>
            <person name="Zhai J.W."/>
            <person name="Wu S.S."/>
            <person name="Zhou Z."/>
            <person name="Hsiao Y.Y."/>
            <person name="Wu W.L."/>
            <person name="Chen Y.Y."/>
            <person name="Lin Y.F."/>
            <person name="Hsu J.L."/>
            <person name="Li C.Y."/>
            <person name="Wang Z.W."/>
            <person name="Zhao X."/>
            <person name="Zhong W.Y."/>
            <person name="Ma X.K."/>
            <person name="Ma L."/>
            <person name="Huang J."/>
            <person name="Chen G.Z."/>
            <person name="Huang M.Z."/>
            <person name="Huang L."/>
            <person name="Peng D.H."/>
            <person name="Luo Y.B."/>
            <person name="Zou S.Q."/>
            <person name="Chen S.P."/>
            <person name="Lan S."/>
            <person name="Tsai W.C."/>
            <person name="Van de Peer Y."/>
            <person name="Liu Z.J."/>
        </authorList>
    </citation>
    <scope>NUCLEOTIDE SEQUENCE [LARGE SCALE GENOMIC DNA]</scope>
    <source>
        <strain evidence="6">Lor287</strain>
    </source>
</reference>
<dbReference type="Pfam" id="PF08100">
    <property type="entry name" value="Dimerisation"/>
    <property type="match status" value="1"/>
</dbReference>
<sequence>MVLKCAVKLRLFDAIHRHSAGDRPISLPELAASLPVPPNRLSVLRRLMRYLAHLRLVDVRRNDDGDDSYTLTTASSVYLREGSERTHAAYVKFFIEEDMLAALHTLDASLAGGEEAAAAAAGKESIFEWMARDTGAVLKGCPEVFRGVSVLVDVGGGAGVEAAAIARAFSGIRCVVYDLPHVVEEAPKWEAVEYEAGDMFVSVPNADALLFLAVGTGMGKSLGAFLCSETFFVHKDLPARCSSVPKEIPTNSMLQPRSDLKRKIMDMNGRGVNKLALTDDSLIRDGEVSGVVGLSTQWAPLQEDGSERVLHVFDDEKALRILKRCKEAFFEDKGKLIIIDEVINEADAKELLHVKLAYDMILMQYTGGKERTKSEWRSLLLKAGFTRCRITRVMALQHIIEARR</sequence>
<keyword evidence="3" id="KW-0949">S-adenosyl-L-methionine</keyword>
<dbReference type="Proteomes" id="UP001418222">
    <property type="component" value="Unassembled WGS sequence"/>
</dbReference>
<feature type="domain" description="O-methyltransferase C-terminal" evidence="4">
    <location>
        <begin position="308"/>
        <end position="385"/>
    </location>
</feature>
<dbReference type="Gene3D" id="3.40.50.150">
    <property type="entry name" value="Vaccinia Virus protein VP39"/>
    <property type="match status" value="1"/>
</dbReference>